<proteinExistence type="predicted"/>
<dbReference type="GO" id="GO:0016787">
    <property type="term" value="F:hydrolase activity"/>
    <property type="evidence" value="ECO:0007669"/>
    <property type="project" value="UniProtKB-KW"/>
</dbReference>
<keyword evidence="4" id="KW-1185">Reference proteome</keyword>
<accession>A0A411Z6Z5</accession>
<feature type="domain" description="AB hydrolase-1" evidence="2">
    <location>
        <begin position="23"/>
        <end position="277"/>
    </location>
</feature>
<dbReference type="InterPro" id="IPR029058">
    <property type="entry name" value="AB_hydrolase_fold"/>
</dbReference>
<dbReference type="Pfam" id="PF00561">
    <property type="entry name" value="Abhydrolase_1"/>
    <property type="match status" value="1"/>
</dbReference>
<dbReference type="SUPFAM" id="SSF53474">
    <property type="entry name" value="alpha/beta-Hydrolases"/>
    <property type="match status" value="1"/>
</dbReference>
<name>A0A411Z6Z5_9RHOB</name>
<evidence type="ECO:0000256" key="1">
    <source>
        <dbReference type="ARBA" id="ARBA00022801"/>
    </source>
</evidence>
<dbReference type="Gene3D" id="3.40.50.1820">
    <property type="entry name" value="alpha/beta hydrolase"/>
    <property type="match status" value="1"/>
</dbReference>
<protein>
    <submittedName>
        <fullName evidence="3">Alpha/beta hydrolase</fullName>
    </submittedName>
</protein>
<dbReference type="AlphaFoldDB" id="A0A411Z6Z5"/>
<dbReference type="EMBL" id="QWEY01000001">
    <property type="protein sequence ID" value="RGP38843.1"/>
    <property type="molecule type" value="Genomic_DNA"/>
</dbReference>
<dbReference type="OrthoDB" id="9804723at2"/>
<dbReference type="RefSeq" id="WP_118150014.1">
    <property type="nucleotide sequence ID" value="NZ_QWEY01000001.1"/>
</dbReference>
<evidence type="ECO:0000259" key="2">
    <source>
        <dbReference type="Pfam" id="PF00561"/>
    </source>
</evidence>
<dbReference type="InterPro" id="IPR000073">
    <property type="entry name" value="AB_hydrolase_1"/>
</dbReference>
<dbReference type="PRINTS" id="PR00412">
    <property type="entry name" value="EPOXHYDRLASE"/>
</dbReference>
<dbReference type="InterPro" id="IPR000639">
    <property type="entry name" value="Epox_hydrolase-like"/>
</dbReference>
<organism evidence="3 4">
    <name type="scientific">Pseudotabrizicola alkalilacus</name>
    <dbReference type="NCBI Taxonomy" id="2305252"/>
    <lineage>
        <taxon>Bacteria</taxon>
        <taxon>Pseudomonadati</taxon>
        <taxon>Pseudomonadota</taxon>
        <taxon>Alphaproteobacteria</taxon>
        <taxon>Rhodobacterales</taxon>
        <taxon>Paracoccaceae</taxon>
        <taxon>Pseudotabrizicola</taxon>
    </lineage>
</organism>
<keyword evidence="1 3" id="KW-0378">Hydrolase</keyword>
<dbReference type="PANTHER" id="PTHR43329">
    <property type="entry name" value="EPOXIDE HYDROLASE"/>
    <property type="match status" value="1"/>
</dbReference>
<sequence length="299" mass="32417">MKSITAGCLEIHYHETGPDSGDPVILLHGFPYDPRAFDAVAARLAAQGFRCLVPYLRGYGPTRFLSPDTMRSGQQAALGADLLAFMDALSIPSALLGGYDWGGRAACIVAALWPGRVRGLVSCGQGYNIQNIAQASTPAPAAEEARYWYMYYFHTERGRAGLTLNRNDLCRHIWQIWSPSWQFDAATWAASAPSFDNPDFVEIVLHSYRHRFGGIPGDPAYDGIEAQLAAQPGITVPAIVLQGGDDGVDPPTLHDPHRPHFTGFYARQIIDGAGHNLPQEAPEAFAAAVLTLAARTARD</sequence>
<evidence type="ECO:0000313" key="3">
    <source>
        <dbReference type="EMBL" id="RGP38843.1"/>
    </source>
</evidence>
<evidence type="ECO:0000313" key="4">
    <source>
        <dbReference type="Proteomes" id="UP000284547"/>
    </source>
</evidence>
<dbReference type="Proteomes" id="UP000284547">
    <property type="component" value="Unassembled WGS sequence"/>
</dbReference>
<reference evidence="3 4" key="1">
    <citation type="submission" date="2018-08" db="EMBL/GenBank/DDBJ databases">
        <title>Flavobacterium tibetense sp. nov., isolated from a wetland YonghuCo on Tibetan Plateau.</title>
        <authorList>
            <person name="Phurbu D."/>
            <person name="Lu H."/>
            <person name="Xing P."/>
        </authorList>
    </citation>
    <scope>NUCLEOTIDE SEQUENCE [LARGE SCALE GENOMIC DNA]</scope>
    <source>
        <strain evidence="3 4">DJC</strain>
    </source>
</reference>
<comment type="caution">
    <text evidence="3">The sequence shown here is derived from an EMBL/GenBank/DDBJ whole genome shotgun (WGS) entry which is preliminary data.</text>
</comment>
<gene>
    <name evidence="3" type="ORF">D1012_01600</name>
</gene>